<dbReference type="HOGENOM" id="CLU_064620_1_4_1"/>
<organism evidence="11 12">
    <name type="scientific">Emiliania huxleyi (strain CCMP1516)</name>
    <dbReference type="NCBI Taxonomy" id="280463"/>
    <lineage>
        <taxon>Eukaryota</taxon>
        <taxon>Haptista</taxon>
        <taxon>Haptophyta</taxon>
        <taxon>Prymnesiophyceae</taxon>
        <taxon>Isochrysidales</taxon>
        <taxon>Noelaerhabdaceae</taxon>
        <taxon>Emiliania</taxon>
    </lineage>
</organism>
<comment type="subcellular location">
    <subcellularLocation>
        <location evidence="7">Endomembrane system</location>
        <topology evidence="7">Single-pass type IV membrane protein</topology>
    </subcellularLocation>
</comment>
<sequence>MSCAVKILSCPACGPLDPAMDSITRVHEDLREATDMMRENLAQVVDRGEHLELLVDKSDGISNQARQFQKQSTGLRKAMWWKNVRSMLTLAGSLVVLLMLVLVWRCGFSLSHCKSSPTGGAAA</sequence>
<evidence type="ECO:0000256" key="1">
    <source>
        <dbReference type="ARBA" id="ARBA00008025"/>
    </source>
</evidence>
<dbReference type="eggNOG" id="KOG0859">
    <property type="taxonomic scope" value="Eukaryota"/>
</dbReference>
<dbReference type="Proteomes" id="UP000013827">
    <property type="component" value="Unassembled WGS sequence"/>
</dbReference>
<dbReference type="PANTHER" id="PTHR46897:SF1">
    <property type="entry name" value="VESICLE-ASSOCIATED MEMBRANE PROTEIN 4"/>
    <property type="match status" value="1"/>
</dbReference>
<dbReference type="InterPro" id="IPR001388">
    <property type="entry name" value="Synaptobrevin-like"/>
</dbReference>
<name>A0A0D3HY84_EMIH1</name>
<evidence type="ECO:0000256" key="3">
    <source>
        <dbReference type="ARBA" id="ARBA00022692"/>
    </source>
</evidence>
<keyword evidence="4" id="KW-0653">Protein transport</keyword>
<keyword evidence="5 9" id="KW-1133">Transmembrane helix</keyword>
<dbReference type="GO" id="GO:0090161">
    <property type="term" value="P:Golgi ribbon formation"/>
    <property type="evidence" value="ECO:0007669"/>
    <property type="project" value="InterPro"/>
</dbReference>
<evidence type="ECO:0000256" key="9">
    <source>
        <dbReference type="SAM" id="Phobius"/>
    </source>
</evidence>
<dbReference type="GO" id="GO:0005737">
    <property type="term" value="C:cytoplasm"/>
    <property type="evidence" value="ECO:0007669"/>
    <property type="project" value="UniProtKB-ARBA"/>
</dbReference>
<feature type="transmembrane region" description="Helical" evidence="9">
    <location>
        <begin position="86"/>
        <end position="104"/>
    </location>
</feature>
<dbReference type="PRINTS" id="PR00219">
    <property type="entry name" value="SYNAPTOBREVN"/>
</dbReference>
<dbReference type="CDD" id="cd15843">
    <property type="entry name" value="R-SNARE"/>
    <property type="match status" value="1"/>
</dbReference>
<evidence type="ECO:0000256" key="8">
    <source>
        <dbReference type="PROSITE-ProRule" id="PRU00290"/>
    </source>
</evidence>
<evidence type="ECO:0000313" key="11">
    <source>
        <dbReference type="EnsemblProtists" id="EOD03969"/>
    </source>
</evidence>
<dbReference type="KEGG" id="ehx:EMIHUDRAFT_221631"/>
<dbReference type="InterPro" id="IPR042887">
    <property type="entry name" value="VAMP4"/>
</dbReference>
<dbReference type="RefSeq" id="XP_005756398.1">
    <property type="nucleotide sequence ID" value="XM_005756341.1"/>
</dbReference>
<feature type="domain" description="V-SNARE coiled-coil homology" evidence="10">
    <location>
        <begin position="22"/>
        <end position="82"/>
    </location>
</feature>
<dbReference type="Pfam" id="PF00957">
    <property type="entry name" value="Synaptobrevin"/>
    <property type="match status" value="1"/>
</dbReference>
<evidence type="ECO:0000256" key="6">
    <source>
        <dbReference type="ARBA" id="ARBA00023136"/>
    </source>
</evidence>
<evidence type="ECO:0000313" key="12">
    <source>
        <dbReference type="Proteomes" id="UP000013827"/>
    </source>
</evidence>
<proteinExistence type="inferred from homology"/>
<dbReference type="GO" id="GO:0015031">
    <property type="term" value="P:protein transport"/>
    <property type="evidence" value="ECO:0007669"/>
    <property type="project" value="UniProtKB-KW"/>
</dbReference>
<dbReference type="AlphaFoldDB" id="A0A0D3HY84"/>
<dbReference type="SUPFAM" id="SSF58038">
    <property type="entry name" value="SNARE fusion complex"/>
    <property type="match status" value="1"/>
</dbReference>
<dbReference type="FunFam" id="1.20.5.110:FF:000004">
    <property type="entry name" value="Vesicle-associated membrane protein 7"/>
    <property type="match status" value="1"/>
</dbReference>
<evidence type="ECO:0000256" key="4">
    <source>
        <dbReference type="ARBA" id="ARBA00022927"/>
    </source>
</evidence>
<dbReference type="GO" id="GO:0016192">
    <property type="term" value="P:vesicle-mediated transport"/>
    <property type="evidence" value="ECO:0007669"/>
    <property type="project" value="InterPro"/>
</dbReference>
<dbReference type="GO" id="GO:0016020">
    <property type="term" value="C:membrane"/>
    <property type="evidence" value="ECO:0007669"/>
    <property type="project" value="InterPro"/>
</dbReference>
<evidence type="ECO:0000256" key="5">
    <source>
        <dbReference type="ARBA" id="ARBA00022989"/>
    </source>
</evidence>
<dbReference type="Gene3D" id="1.20.5.110">
    <property type="match status" value="1"/>
</dbReference>
<dbReference type="STRING" id="2903.R1D5L7"/>
<keyword evidence="2" id="KW-0813">Transport</keyword>
<evidence type="ECO:0000256" key="2">
    <source>
        <dbReference type="ARBA" id="ARBA00022448"/>
    </source>
</evidence>
<evidence type="ECO:0000259" key="10">
    <source>
        <dbReference type="PROSITE" id="PS50892"/>
    </source>
</evidence>
<comment type="similarity">
    <text evidence="1">Belongs to the synaptobrevin family.</text>
</comment>
<dbReference type="PROSITE" id="PS50892">
    <property type="entry name" value="V_SNARE"/>
    <property type="match status" value="1"/>
</dbReference>
<dbReference type="PaxDb" id="2903-EOD03969"/>
<keyword evidence="6 9" id="KW-0472">Membrane</keyword>
<evidence type="ECO:0000256" key="7">
    <source>
        <dbReference type="ARBA" id="ARBA00046280"/>
    </source>
</evidence>
<dbReference type="PANTHER" id="PTHR46897">
    <property type="entry name" value="VESICLE-ASSOCIATED MEMBRANE PROTEIN 4"/>
    <property type="match status" value="1"/>
</dbReference>
<dbReference type="GO" id="GO:0012505">
    <property type="term" value="C:endomembrane system"/>
    <property type="evidence" value="ECO:0007669"/>
    <property type="project" value="UniProtKB-SubCell"/>
</dbReference>
<protein>
    <recommendedName>
        <fullName evidence="10">V-SNARE coiled-coil homology domain-containing protein</fullName>
    </recommendedName>
</protein>
<keyword evidence="8" id="KW-0175">Coiled coil</keyword>
<dbReference type="InterPro" id="IPR042855">
    <property type="entry name" value="V_SNARE_CC"/>
</dbReference>
<keyword evidence="3 9" id="KW-0812">Transmembrane</keyword>
<reference evidence="12" key="1">
    <citation type="journal article" date="2013" name="Nature">
        <title>Pan genome of the phytoplankton Emiliania underpins its global distribution.</title>
        <authorList>
            <person name="Read B.A."/>
            <person name="Kegel J."/>
            <person name="Klute M.J."/>
            <person name="Kuo A."/>
            <person name="Lefebvre S.C."/>
            <person name="Maumus F."/>
            <person name="Mayer C."/>
            <person name="Miller J."/>
            <person name="Monier A."/>
            <person name="Salamov A."/>
            <person name="Young J."/>
            <person name="Aguilar M."/>
            <person name="Claverie J.M."/>
            <person name="Frickenhaus S."/>
            <person name="Gonzalez K."/>
            <person name="Herman E.K."/>
            <person name="Lin Y.C."/>
            <person name="Napier J."/>
            <person name="Ogata H."/>
            <person name="Sarno A.F."/>
            <person name="Shmutz J."/>
            <person name="Schroeder D."/>
            <person name="de Vargas C."/>
            <person name="Verret F."/>
            <person name="von Dassow P."/>
            <person name="Valentin K."/>
            <person name="Van de Peer Y."/>
            <person name="Wheeler G."/>
            <person name="Dacks J.B."/>
            <person name="Delwiche C.F."/>
            <person name="Dyhrman S.T."/>
            <person name="Glockner G."/>
            <person name="John U."/>
            <person name="Richards T."/>
            <person name="Worden A.Z."/>
            <person name="Zhang X."/>
            <person name="Grigoriev I.V."/>
            <person name="Allen A.E."/>
            <person name="Bidle K."/>
            <person name="Borodovsky M."/>
            <person name="Bowler C."/>
            <person name="Brownlee C."/>
            <person name="Cock J.M."/>
            <person name="Elias M."/>
            <person name="Gladyshev V.N."/>
            <person name="Groth M."/>
            <person name="Guda C."/>
            <person name="Hadaegh A."/>
            <person name="Iglesias-Rodriguez M.D."/>
            <person name="Jenkins J."/>
            <person name="Jones B.M."/>
            <person name="Lawson T."/>
            <person name="Leese F."/>
            <person name="Lindquist E."/>
            <person name="Lobanov A."/>
            <person name="Lomsadze A."/>
            <person name="Malik S.B."/>
            <person name="Marsh M.E."/>
            <person name="Mackinder L."/>
            <person name="Mock T."/>
            <person name="Mueller-Roeber B."/>
            <person name="Pagarete A."/>
            <person name="Parker M."/>
            <person name="Probert I."/>
            <person name="Quesneville H."/>
            <person name="Raines C."/>
            <person name="Rensing S.A."/>
            <person name="Riano-Pachon D.M."/>
            <person name="Richier S."/>
            <person name="Rokitta S."/>
            <person name="Shiraiwa Y."/>
            <person name="Soanes D.M."/>
            <person name="van der Giezen M."/>
            <person name="Wahlund T.M."/>
            <person name="Williams B."/>
            <person name="Wilson W."/>
            <person name="Wolfe G."/>
            <person name="Wurch L.L."/>
        </authorList>
    </citation>
    <scope>NUCLEOTIDE SEQUENCE</scope>
</reference>
<keyword evidence="12" id="KW-1185">Reference proteome</keyword>
<accession>A0A0D3HY84</accession>
<reference evidence="11" key="2">
    <citation type="submission" date="2024-10" db="UniProtKB">
        <authorList>
            <consortium name="EnsemblProtists"/>
        </authorList>
    </citation>
    <scope>IDENTIFICATION</scope>
</reference>
<dbReference type="GeneID" id="17250027"/>
<dbReference type="EnsemblProtists" id="EOD03969">
    <property type="protein sequence ID" value="EOD03969"/>
    <property type="gene ID" value="EMIHUDRAFT_221631"/>
</dbReference>